<dbReference type="AlphaFoldDB" id="A0A7X5RKD2"/>
<evidence type="ECO:0000313" key="2">
    <source>
        <dbReference type="Proteomes" id="UP000470213"/>
    </source>
</evidence>
<keyword evidence="2" id="KW-1185">Reference proteome</keyword>
<proteinExistence type="predicted"/>
<reference evidence="1 2" key="1">
    <citation type="submission" date="2020-01" db="EMBL/GenBank/DDBJ databases">
        <authorList>
            <person name="Chen J."/>
            <person name="Zhu S."/>
            <person name="Yang J."/>
        </authorList>
    </citation>
    <scope>NUCLEOTIDE SEQUENCE [LARGE SCALE GENOMIC DNA]</scope>
    <source>
        <strain evidence="1 2">345S023</strain>
    </source>
</reference>
<sequence length="136" mass="15036">MIQGPVTLPTPLATLVSKALQLCELTLLNNTVFYPFAAVYENGDIGCLFAEEMKQRSTETQLIEQLQWRIIDATTHSTSYSILVYAASVQTEKNRPMDAIAVNTATPNGEELLLLYPYYRVGGKIIVSPPINTSPE</sequence>
<dbReference type="Proteomes" id="UP000470213">
    <property type="component" value="Unassembled WGS sequence"/>
</dbReference>
<organism evidence="1 2">
    <name type="scientific">Alteromonas profundi</name>
    <dbReference type="NCBI Taxonomy" id="2696062"/>
    <lineage>
        <taxon>Bacteria</taxon>
        <taxon>Pseudomonadati</taxon>
        <taxon>Pseudomonadota</taxon>
        <taxon>Gammaproteobacteria</taxon>
        <taxon>Alteromonadales</taxon>
        <taxon>Alteromonadaceae</taxon>
        <taxon>Alteromonas/Salinimonas group</taxon>
        <taxon>Alteromonas</taxon>
    </lineage>
</organism>
<name>A0A7X5RKD2_9ALTE</name>
<gene>
    <name evidence="1" type="ORF">GTH32_03480</name>
</gene>
<comment type="caution">
    <text evidence="1">The sequence shown here is derived from an EMBL/GenBank/DDBJ whole genome shotgun (WGS) entry which is preliminary data.</text>
</comment>
<dbReference type="EMBL" id="JAAAWN010000003">
    <property type="protein sequence ID" value="NDV90255.1"/>
    <property type="molecule type" value="Genomic_DNA"/>
</dbReference>
<dbReference type="RefSeq" id="WP_163083849.1">
    <property type="nucleotide sequence ID" value="NZ_JAAAWN010000003.1"/>
</dbReference>
<accession>A0A7X5RKD2</accession>
<evidence type="ECO:0000313" key="1">
    <source>
        <dbReference type="EMBL" id="NDV90255.1"/>
    </source>
</evidence>
<protein>
    <submittedName>
        <fullName evidence="1">Uncharacterized protein</fullName>
    </submittedName>
</protein>